<dbReference type="PANTHER" id="PTHR45918:SF1">
    <property type="entry name" value="ALPHA-1,3_1,6-MANNOSYLTRANSFERASE ALG2"/>
    <property type="match status" value="1"/>
</dbReference>
<dbReference type="InterPro" id="IPR001296">
    <property type="entry name" value="Glyco_trans_1"/>
</dbReference>
<dbReference type="Gene3D" id="3.40.50.2000">
    <property type="entry name" value="Glycogen Phosphorylase B"/>
    <property type="match status" value="2"/>
</dbReference>
<feature type="compositionally biased region" description="Low complexity" evidence="5">
    <location>
        <begin position="690"/>
        <end position="703"/>
    </location>
</feature>
<keyword evidence="6" id="KW-0812">Transmembrane</keyword>
<feature type="transmembrane region" description="Helical" evidence="6">
    <location>
        <begin position="878"/>
        <end position="899"/>
    </location>
</feature>
<feature type="compositionally biased region" description="Low complexity" evidence="5">
    <location>
        <begin position="520"/>
        <end position="535"/>
    </location>
</feature>
<evidence type="ECO:0000256" key="6">
    <source>
        <dbReference type="SAM" id="Phobius"/>
    </source>
</evidence>
<dbReference type="EMBL" id="LWDD02000529">
    <property type="protein sequence ID" value="KAE8259341.1"/>
    <property type="molecule type" value="Genomic_DNA"/>
</dbReference>
<evidence type="ECO:0000313" key="8">
    <source>
        <dbReference type="EMBL" id="CAD6899488.1"/>
    </source>
</evidence>
<dbReference type="EMBL" id="CAJHJG010000211">
    <property type="protein sequence ID" value="CAD6899488.1"/>
    <property type="molecule type" value="Genomic_DNA"/>
</dbReference>
<comment type="caution">
    <text evidence="9">The sequence shown here is derived from an EMBL/GenBank/DDBJ whole genome shotgun (WGS) entry which is preliminary data.</text>
</comment>
<evidence type="ECO:0000313" key="9">
    <source>
        <dbReference type="EMBL" id="KAE8259341.1"/>
    </source>
</evidence>
<reference evidence="9" key="1">
    <citation type="submission" date="2016-04" db="EMBL/GenBank/DDBJ databases">
        <authorList>
            <person name="Nguyen H.D."/>
            <person name="Kesanakurti P."/>
            <person name="Cullis J."/>
            <person name="Levesque C.A."/>
            <person name="Hambleton S."/>
        </authorList>
    </citation>
    <scope>NUCLEOTIDE SEQUENCE</scope>
    <source>
        <strain evidence="9">DAOMC 238032</strain>
    </source>
</reference>
<feature type="compositionally biased region" description="Basic and acidic residues" evidence="5">
    <location>
        <begin position="48"/>
        <end position="57"/>
    </location>
</feature>
<keyword evidence="6" id="KW-0472">Membrane</keyword>
<reference evidence="9" key="2">
    <citation type="journal article" date="2019" name="IMA Fungus">
        <title>Genome sequencing and comparison of five Tilletia species to identify candidate genes for the detection of regulated species infecting wheat.</title>
        <authorList>
            <person name="Nguyen H.D.T."/>
            <person name="Sultana T."/>
            <person name="Kesanakurti P."/>
            <person name="Hambleton S."/>
        </authorList>
    </citation>
    <scope>NUCLEOTIDE SEQUENCE</scope>
    <source>
        <strain evidence="9">DAOMC 238032</strain>
    </source>
</reference>
<keyword evidence="11" id="KW-1185">Reference proteome</keyword>
<dbReference type="AlphaFoldDB" id="A0A8T8TCV7"/>
<comment type="function">
    <text evidence="1">Mannosylates Man(2)GlcNAc(2)-dolichol diphosphate and Man(1)GlcNAc(2)-dolichol diphosphate to form Man(3)GlcNAc(2)-dolichol diphosphate.</text>
</comment>
<protein>
    <recommendedName>
        <fullName evidence="4">Asparagine-linked glycosylation protein 2</fullName>
    </recommendedName>
</protein>
<feature type="compositionally biased region" description="Low complexity" evidence="5">
    <location>
        <begin position="481"/>
        <end position="497"/>
    </location>
</feature>
<dbReference type="Proteomes" id="UP000077671">
    <property type="component" value="Unassembled WGS sequence"/>
</dbReference>
<dbReference type="GO" id="GO:0012505">
    <property type="term" value="C:endomembrane system"/>
    <property type="evidence" value="ECO:0007669"/>
    <property type="project" value="TreeGrafter"/>
</dbReference>
<feature type="domain" description="Glycosyl transferase family 1" evidence="7">
    <location>
        <begin position="617"/>
        <end position="688"/>
    </location>
</feature>
<evidence type="ECO:0000256" key="5">
    <source>
        <dbReference type="SAM" id="MobiDB-lite"/>
    </source>
</evidence>
<name>A0A8T8TCV7_9BASI</name>
<feature type="region of interest" description="Disordered" evidence="5">
    <location>
        <begin position="673"/>
        <end position="748"/>
    </location>
</feature>
<evidence type="ECO:0000256" key="2">
    <source>
        <dbReference type="ARBA" id="ARBA00022676"/>
    </source>
</evidence>
<dbReference type="InterPro" id="IPR027054">
    <property type="entry name" value="ALG2"/>
</dbReference>
<accession>A0A8T8TCV7</accession>
<evidence type="ECO:0000256" key="1">
    <source>
        <dbReference type="ARBA" id="ARBA00003142"/>
    </source>
</evidence>
<sequence>MSAHHSAADGLMPAERRASYASADTHSSGHTERGFPSASEPGLPQSELRQRLAEAAKDVVAPGSEEKPTHAPFGEAKKKLRIGFIHPDLGIGGAERLVVDAALGLQSRGHDVSIFTSHHDPKHCFEPTRDGTLKVYHMQTKIPRSLPPFHAFHLPLAILQQVSLVIQLLVALALTRFPWLENVPLLASATSIRKAGSSVIDGAPEVHAGTPSLPLQPFDLFIFDQLSVGIPLLKLVSRTRVAYYCHFPDKEIAKALDRQARADAHSITNQVAAGARIALKTLYRLPFDLLEEVTTDAADRTMVNSYYTAGYFLHSFPIIASRLLREAKDRGQHNVQPGVGNAPKVIHPAVDTSEFTSKWVTKEMERLQDADRKAKDRASAAISAPAGTIAFKEKAKITKDGSRGVLDMRRAIRDLCTSKERPTFVSINRFEAKKNIALAVASFAHLIQPELKATKEALDAAAARDTLYSSRATDHQAGMVSPTPSSPAGSSTPTSNPDETDAPSGGRSRESSGGLRIDTSHSASSSSSRNSSAASFRRFVQANQISRARPSPIRPAGGLRLIVAGGYDPRVRDNISTLQSLQAQCDKLGLRHITLSYTPQPFEPPVSPPMPDDLSTAHVIFLQSAPVGCLRALLTNESTIGLVYTPAGEHFGIVPLEAAACGLPVLAVNDGGPRESVVDSRVTKAHKKSTSSGSLPSSSSGSSVRTKRGTESRPDTAKAEDQSTPRGSMTGSRPVFKIGGDTDTLSNIEPVTLTDRDEDDEIALSSAVSAPSPLFDERQRRNVLVACLKRAEGEPLEAWTNEDGTGLLRDNRISEFSAGMRSLLALWLGEDEGKARARVAASAQRRVSEQFGLQVLSERLEDVALQCVALGRVEVMPVLGPFLAMIAMLVTATVIYFLVNQKHDNLVKEAASFATSAVSSTTPLASRVQTAVSSAITSAAEAATAASSGVSQPAESVASRVQTAVSSAVTAAAEAATAASSSVSQPAESVASAIHVDL</sequence>
<dbReference type="GO" id="GO:0004378">
    <property type="term" value="F:GDP-Man:Man(1)GlcNAc(2)-PP-Dol alpha-1,3-mannosyltransferase activity"/>
    <property type="evidence" value="ECO:0007669"/>
    <property type="project" value="InterPro"/>
</dbReference>
<feature type="compositionally biased region" description="Basic and acidic residues" evidence="5">
    <location>
        <begin position="708"/>
        <end position="723"/>
    </location>
</feature>
<proteinExistence type="predicted"/>
<feature type="region of interest" description="Disordered" evidence="5">
    <location>
        <begin position="472"/>
        <end position="535"/>
    </location>
</feature>
<evidence type="ECO:0000313" key="11">
    <source>
        <dbReference type="Proteomes" id="UP000836402"/>
    </source>
</evidence>
<keyword evidence="6" id="KW-1133">Transmembrane helix</keyword>
<dbReference type="Proteomes" id="UP000836402">
    <property type="component" value="Unassembled WGS sequence"/>
</dbReference>
<organism evidence="9 10">
    <name type="scientific">Tilletia caries</name>
    <name type="common">wheat bunt fungus</name>
    <dbReference type="NCBI Taxonomy" id="13290"/>
    <lineage>
        <taxon>Eukaryota</taxon>
        <taxon>Fungi</taxon>
        <taxon>Dikarya</taxon>
        <taxon>Basidiomycota</taxon>
        <taxon>Ustilaginomycotina</taxon>
        <taxon>Exobasidiomycetes</taxon>
        <taxon>Tilletiales</taxon>
        <taxon>Tilletiaceae</taxon>
        <taxon>Tilletia</taxon>
    </lineage>
</organism>
<feature type="region of interest" description="Disordered" evidence="5">
    <location>
        <begin position="1"/>
        <end position="73"/>
    </location>
</feature>
<dbReference type="Pfam" id="PF00534">
    <property type="entry name" value="Glycos_transf_1"/>
    <property type="match status" value="1"/>
</dbReference>
<feature type="compositionally biased region" description="Basic and acidic residues" evidence="5">
    <location>
        <begin position="673"/>
        <end position="682"/>
    </location>
</feature>
<dbReference type="PANTHER" id="PTHR45918">
    <property type="entry name" value="ALPHA-1,3/1,6-MANNOSYLTRANSFERASE ALG2"/>
    <property type="match status" value="1"/>
</dbReference>
<keyword evidence="3" id="KW-0808">Transferase</keyword>
<reference evidence="8" key="3">
    <citation type="submission" date="2020-10" db="EMBL/GenBank/DDBJ databases">
        <authorList>
            <person name="Sedaghatjoo S."/>
        </authorList>
    </citation>
    <scope>NUCLEOTIDE SEQUENCE</scope>
    <source>
        <strain evidence="8">AZH3</strain>
    </source>
</reference>
<evidence type="ECO:0000313" key="10">
    <source>
        <dbReference type="Proteomes" id="UP000077671"/>
    </source>
</evidence>
<evidence type="ECO:0000259" key="7">
    <source>
        <dbReference type="Pfam" id="PF00534"/>
    </source>
</evidence>
<gene>
    <name evidence="9" type="ORF">A4X03_0g4115</name>
    <name evidence="8" type="ORF">JKIAZH3_G1499</name>
</gene>
<dbReference type="SUPFAM" id="SSF53756">
    <property type="entry name" value="UDP-Glycosyltransferase/glycogen phosphorylase"/>
    <property type="match status" value="2"/>
</dbReference>
<keyword evidence="2" id="KW-0328">Glycosyltransferase</keyword>
<evidence type="ECO:0000256" key="3">
    <source>
        <dbReference type="ARBA" id="ARBA00022679"/>
    </source>
</evidence>
<evidence type="ECO:0000256" key="4">
    <source>
        <dbReference type="ARBA" id="ARBA00030746"/>
    </source>
</evidence>